<comment type="pathway">
    <text evidence="2">Pyrimidine metabolism; UMP biosynthesis via de novo pathway.</text>
</comment>
<evidence type="ECO:0000313" key="9">
    <source>
        <dbReference type="Proteomes" id="UP001475781"/>
    </source>
</evidence>
<dbReference type="PIRSF" id="PIRSF000164">
    <property type="entry name" value="DHO_oxidase"/>
    <property type="match status" value="1"/>
</dbReference>
<keyword evidence="6" id="KW-0560">Oxidoreductase</keyword>
<dbReference type="InterPro" id="IPR005720">
    <property type="entry name" value="Dihydroorotate_DH_cat"/>
</dbReference>
<dbReference type="InterPro" id="IPR013785">
    <property type="entry name" value="Aldolase_TIM"/>
</dbReference>
<gene>
    <name evidence="8" type="ORF">NLK58_19275</name>
</gene>
<evidence type="ECO:0000259" key="7">
    <source>
        <dbReference type="Pfam" id="PF01180"/>
    </source>
</evidence>
<evidence type="ECO:0000313" key="8">
    <source>
        <dbReference type="EMBL" id="WZF88423.1"/>
    </source>
</evidence>
<dbReference type="EMBL" id="CP101118">
    <property type="protein sequence ID" value="WZF88423.1"/>
    <property type="molecule type" value="Genomic_DNA"/>
</dbReference>
<keyword evidence="3" id="KW-0285">Flavoprotein</keyword>
<keyword evidence="5" id="KW-0665">Pyrimidine biosynthesis</keyword>
<dbReference type="Pfam" id="PF01180">
    <property type="entry name" value="DHO_dh"/>
    <property type="match status" value="1"/>
</dbReference>
<evidence type="ECO:0000256" key="5">
    <source>
        <dbReference type="ARBA" id="ARBA00022975"/>
    </source>
</evidence>
<evidence type="ECO:0000256" key="4">
    <source>
        <dbReference type="ARBA" id="ARBA00022643"/>
    </source>
</evidence>
<organism evidence="8 9">
    <name type="scientific">Marinobacter metalliresistant</name>
    <dbReference type="NCBI Taxonomy" id="2961995"/>
    <lineage>
        <taxon>Bacteria</taxon>
        <taxon>Pseudomonadati</taxon>
        <taxon>Pseudomonadota</taxon>
        <taxon>Gammaproteobacteria</taxon>
        <taxon>Pseudomonadales</taxon>
        <taxon>Marinobacteraceae</taxon>
        <taxon>Marinobacter</taxon>
    </lineage>
</organism>
<dbReference type="PANTHER" id="PTHR48109:SF3">
    <property type="entry name" value="SLL0744 PROTEIN"/>
    <property type="match status" value="1"/>
</dbReference>
<dbReference type="NCBIfam" id="NF005741">
    <property type="entry name" value="PRK07565.1"/>
    <property type="match status" value="1"/>
</dbReference>
<comment type="cofactor">
    <cofactor evidence="1">
        <name>FMN</name>
        <dbReference type="ChEBI" id="CHEBI:58210"/>
    </cofactor>
</comment>
<dbReference type="CDD" id="cd04739">
    <property type="entry name" value="DHOD_like"/>
    <property type="match status" value="1"/>
</dbReference>
<dbReference type="PANTHER" id="PTHR48109">
    <property type="entry name" value="DIHYDROOROTATE DEHYDROGENASE (QUINONE), MITOCHONDRIAL-RELATED"/>
    <property type="match status" value="1"/>
</dbReference>
<dbReference type="InterPro" id="IPR012135">
    <property type="entry name" value="Dihydroorotate_DH_1_2"/>
</dbReference>
<keyword evidence="9" id="KW-1185">Reference proteome</keyword>
<dbReference type="InterPro" id="IPR050074">
    <property type="entry name" value="DHO_dehydrogenase"/>
</dbReference>
<reference evidence="8 9" key="1">
    <citation type="submission" date="2022-07" db="EMBL/GenBank/DDBJ databases">
        <title>A copper resistant bacterium isolated from sediment samples of deep sea hydrothermal areas.</title>
        <authorList>
            <person name="Zeng X."/>
        </authorList>
    </citation>
    <scope>NUCLEOTIDE SEQUENCE [LARGE SCALE GENOMIC DNA]</scope>
    <source>
        <strain evidence="9">CuT 6</strain>
    </source>
</reference>
<sequence>MDLTTDYMGLRLRNPLIASASPLNADLGQLRRLEDAGAGAVVLPSIFEEQIVAEREAFERHTETTAEGFAEALSFFPAYAGKGFGPGRYLELVRRAKAALDIPVIASLNGASLSGWTGYARDLQDAGADAIELNIYLIPTALTTTGREAEQHYLDILTAVKAAVTVPVAVKIGPYFSAFGAMALALAEAGADALVLFNRFYQPDIDLVSLRPSPDVELSTPSEMRLPLLWIAVLHGHLPASLAASTGVDSADDVFKYLLAGADTVMTTASLLRHGAWHMRTLLDGLVALLAARGIESLDAIRGRMSRGNLEDPGVLERAGYVQMLQSYQPAFHGGGAGSGESE</sequence>
<dbReference type="SUPFAM" id="SSF51395">
    <property type="entry name" value="FMN-linked oxidoreductases"/>
    <property type="match status" value="1"/>
</dbReference>
<evidence type="ECO:0000256" key="1">
    <source>
        <dbReference type="ARBA" id="ARBA00001917"/>
    </source>
</evidence>
<keyword evidence="4" id="KW-0288">FMN</keyword>
<evidence type="ECO:0000256" key="3">
    <source>
        <dbReference type="ARBA" id="ARBA00022630"/>
    </source>
</evidence>
<proteinExistence type="predicted"/>
<evidence type="ECO:0000256" key="6">
    <source>
        <dbReference type="ARBA" id="ARBA00023002"/>
    </source>
</evidence>
<dbReference type="Proteomes" id="UP001475781">
    <property type="component" value="Chromosome"/>
</dbReference>
<accession>A0ABZ2W121</accession>
<dbReference type="RefSeq" id="WP_341581516.1">
    <property type="nucleotide sequence ID" value="NZ_CP101118.1"/>
</dbReference>
<evidence type="ECO:0000256" key="2">
    <source>
        <dbReference type="ARBA" id="ARBA00004725"/>
    </source>
</evidence>
<name>A0ABZ2W121_9GAMM</name>
<protein>
    <submittedName>
        <fullName evidence="8">Dihydroorotate dehydrogenase-like protein</fullName>
    </submittedName>
</protein>
<dbReference type="Gene3D" id="3.20.20.70">
    <property type="entry name" value="Aldolase class I"/>
    <property type="match status" value="1"/>
</dbReference>
<feature type="domain" description="Dihydroorotate dehydrogenase catalytic" evidence="7">
    <location>
        <begin position="90"/>
        <end position="289"/>
    </location>
</feature>